<dbReference type="EMBL" id="CH474077">
    <property type="protein sequence ID" value="EDL83741.1"/>
    <property type="molecule type" value="Genomic_DNA"/>
</dbReference>
<protein>
    <submittedName>
        <fullName evidence="2">RCG40781</fullName>
    </submittedName>
</protein>
<keyword evidence="1" id="KW-0812">Transmembrane</keyword>
<evidence type="ECO:0000313" key="3">
    <source>
        <dbReference type="Proteomes" id="UP000234681"/>
    </source>
</evidence>
<organism evidence="2 3">
    <name type="scientific">Rattus norvegicus</name>
    <name type="common">Rat</name>
    <dbReference type="NCBI Taxonomy" id="10116"/>
    <lineage>
        <taxon>Eukaryota</taxon>
        <taxon>Metazoa</taxon>
        <taxon>Chordata</taxon>
        <taxon>Craniata</taxon>
        <taxon>Vertebrata</taxon>
        <taxon>Euteleostomi</taxon>
        <taxon>Mammalia</taxon>
        <taxon>Eutheria</taxon>
        <taxon>Euarchontoglires</taxon>
        <taxon>Glires</taxon>
        <taxon>Rodentia</taxon>
        <taxon>Myomorpha</taxon>
        <taxon>Muroidea</taxon>
        <taxon>Muridae</taxon>
        <taxon>Murinae</taxon>
        <taxon>Rattus</taxon>
    </lineage>
</organism>
<feature type="non-terminal residue" evidence="2">
    <location>
        <position position="55"/>
    </location>
</feature>
<sequence length="55" mass="6511">MSNFRNKPSDFWKFYVCFTTFSFSFSFSLSLSLSSSPSVSQIKKINRWENKILLM</sequence>
<feature type="transmembrane region" description="Helical" evidence="1">
    <location>
        <begin position="12"/>
        <end position="34"/>
    </location>
</feature>
<accession>A6KNY5</accession>
<proteinExistence type="predicted"/>
<reference evidence="2 3" key="1">
    <citation type="submission" date="2005-09" db="EMBL/GenBank/DDBJ databases">
        <authorList>
            <person name="Mural R.J."/>
            <person name="Li P.W."/>
            <person name="Adams M.D."/>
            <person name="Amanatides P.G."/>
            <person name="Baden-Tillson H."/>
            <person name="Barnstead M."/>
            <person name="Chin S.H."/>
            <person name="Dew I."/>
            <person name="Evans C.A."/>
            <person name="Ferriera S."/>
            <person name="Flanigan M."/>
            <person name="Fosler C."/>
            <person name="Glodek A."/>
            <person name="Gu Z."/>
            <person name="Holt R.A."/>
            <person name="Jennings D."/>
            <person name="Kraft C.L."/>
            <person name="Lu F."/>
            <person name="Nguyen T."/>
            <person name="Nusskern D.R."/>
            <person name="Pfannkoch C.M."/>
            <person name="Sitter C."/>
            <person name="Sutton G.G."/>
            <person name="Venter J.C."/>
            <person name="Wang Z."/>
            <person name="Woodage T."/>
            <person name="Zheng X.H."/>
            <person name="Zhong F."/>
        </authorList>
    </citation>
    <scope>NUCLEOTIDE SEQUENCE [LARGE SCALE GENOMIC DNA]</scope>
    <source>
        <strain>BN</strain>
        <strain evidence="3">Sprague-Dawley</strain>
    </source>
</reference>
<name>A6KNY5_RAT</name>
<evidence type="ECO:0000256" key="1">
    <source>
        <dbReference type="SAM" id="Phobius"/>
    </source>
</evidence>
<dbReference type="AlphaFoldDB" id="A6KNY5"/>
<dbReference type="Proteomes" id="UP000234681">
    <property type="component" value="Chromosome 1"/>
</dbReference>
<evidence type="ECO:0000313" key="2">
    <source>
        <dbReference type="EMBL" id="EDL83741.1"/>
    </source>
</evidence>
<keyword evidence="1" id="KW-1133">Transmembrane helix</keyword>
<keyword evidence="1" id="KW-0472">Membrane</keyword>
<gene>
    <name evidence="2" type="ORF">rCG_40781</name>
</gene>